<sequence length="245" mass="25520">MHMGSFEGRQVLLTGAAGGVGTAMAEAFSAQGARLALVDVADTTDLVERLPGRHTSWTLDLIDAEAIAATVNEIGNNLGIDILINNAGLGMVGKAEEQSIEEWDLTHAINLRAPWLVARAALPFLKQSGRGRIVNIASKAGIVAIPEHAAYGASKAGLIGLTKILALEWAPFGITVNAISPTVVETPMALVGWSGEKGERAKAEIPVGRFARPSEIAAAALYLCSEQAAIVTGENLVTDGGYSIK</sequence>
<proteinExistence type="inferred from homology"/>
<dbReference type="NCBIfam" id="NF005309">
    <property type="entry name" value="PRK06841.1"/>
    <property type="match status" value="1"/>
</dbReference>
<reference evidence="3 4" key="2">
    <citation type="journal article" date="2017" name="Genome Biol. Evol.">
        <title>Trajectories and Drivers of Genome Evolution in Surface-Associated Marine Phaeobacter.</title>
        <authorList>
            <person name="Freese H.M."/>
            <person name="Sikorski J."/>
            <person name="Bunk B."/>
            <person name="Scheuner C."/>
            <person name="Meier-Kolthoff J.P."/>
            <person name="Sproer C."/>
            <person name="Gram L."/>
            <person name="Overmann J."/>
        </authorList>
    </citation>
    <scope>NUCLEOTIDE SEQUENCE [LARGE SCALE GENOMIC DNA]</scope>
    <source>
        <strain evidence="3 4">P88</strain>
    </source>
</reference>
<reference evidence="3 4" key="1">
    <citation type="journal article" date="2017" name="Front. Microbiol.">
        <title>Phaeobacter piscinae sp. nov., a species of the Roseobacter group and potential aquaculture probiont.</title>
        <authorList>
            <person name="Sonnenschein E.C."/>
            <person name="Phippen C.B.W."/>
            <person name="Nielsen K.F."/>
            <person name="Mateiu R.V."/>
            <person name="Melchiorsen J."/>
            <person name="Gram L."/>
            <person name="Overmann J."/>
            <person name="Freese H.M."/>
        </authorList>
    </citation>
    <scope>NUCLEOTIDE SEQUENCE [LARGE SCALE GENOMIC DNA]</scope>
    <source>
        <strain evidence="3 4">P88</strain>
    </source>
</reference>
<dbReference type="Gene3D" id="3.40.50.720">
    <property type="entry name" value="NAD(P)-binding Rossmann-like Domain"/>
    <property type="match status" value="1"/>
</dbReference>
<dbReference type="SUPFAM" id="SSF51735">
    <property type="entry name" value="NAD(P)-binding Rossmann-fold domains"/>
    <property type="match status" value="1"/>
</dbReference>
<dbReference type="EMBL" id="CP010725">
    <property type="protein sequence ID" value="AUQ99242.1"/>
    <property type="molecule type" value="Genomic_DNA"/>
</dbReference>
<dbReference type="Pfam" id="PF13561">
    <property type="entry name" value="adh_short_C2"/>
    <property type="match status" value="1"/>
</dbReference>
<dbReference type="GO" id="GO:0016491">
    <property type="term" value="F:oxidoreductase activity"/>
    <property type="evidence" value="ECO:0007669"/>
    <property type="project" value="UniProtKB-KW"/>
</dbReference>
<dbReference type="PRINTS" id="PR00080">
    <property type="entry name" value="SDRFAMILY"/>
</dbReference>
<evidence type="ECO:0000256" key="2">
    <source>
        <dbReference type="ARBA" id="ARBA00023002"/>
    </source>
</evidence>
<accession>A0A2I7K9H3</accession>
<keyword evidence="2" id="KW-0560">Oxidoreductase</keyword>
<dbReference type="InterPro" id="IPR036291">
    <property type="entry name" value="NAD(P)-bd_dom_sf"/>
</dbReference>
<evidence type="ECO:0000313" key="4">
    <source>
        <dbReference type="Proteomes" id="UP000236447"/>
    </source>
</evidence>
<dbReference type="PROSITE" id="PS00061">
    <property type="entry name" value="ADH_SHORT"/>
    <property type="match status" value="1"/>
</dbReference>
<dbReference type="Proteomes" id="UP000236447">
    <property type="component" value="Chromosome"/>
</dbReference>
<dbReference type="PANTHER" id="PTHR43477">
    <property type="entry name" value="DIHYDROANTICAPSIN 7-DEHYDROGENASE"/>
    <property type="match status" value="1"/>
</dbReference>
<dbReference type="PRINTS" id="PR00081">
    <property type="entry name" value="GDHRDH"/>
</dbReference>
<dbReference type="PANTHER" id="PTHR43477:SF1">
    <property type="entry name" value="DIHYDROANTICAPSIN 7-DEHYDROGENASE"/>
    <property type="match status" value="1"/>
</dbReference>
<evidence type="ECO:0000256" key="1">
    <source>
        <dbReference type="ARBA" id="ARBA00006484"/>
    </source>
</evidence>
<dbReference type="InterPro" id="IPR002347">
    <property type="entry name" value="SDR_fam"/>
</dbReference>
<gene>
    <name evidence="3" type="ORF">PhaeoP88_01871</name>
</gene>
<dbReference type="FunFam" id="3.40.50.720:FF:000084">
    <property type="entry name" value="Short-chain dehydrogenase reductase"/>
    <property type="match status" value="1"/>
</dbReference>
<dbReference type="InterPro" id="IPR020904">
    <property type="entry name" value="Sc_DH/Rdtase_CS"/>
</dbReference>
<protein>
    <submittedName>
        <fullName evidence="3">Short chain dehydrogenase</fullName>
    </submittedName>
</protein>
<dbReference type="InterPro" id="IPR051122">
    <property type="entry name" value="SDR_DHRS6-like"/>
</dbReference>
<organism evidence="3 4">
    <name type="scientific">Phaeobacter inhibens</name>
    <dbReference type="NCBI Taxonomy" id="221822"/>
    <lineage>
        <taxon>Bacteria</taxon>
        <taxon>Pseudomonadati</taxon>
        <taxon>Pseudomonadota</taxon>
        <taxon>Alphaproteobacteria</taxon>
        <taxon>Rhodobacterales</taxon>
        <taxon>Roseobacteraceae</taxon>
        <taxon>Phaeobacter</taxon>
    </lineage>
</organism>
<dbReference type="CDD" id="cd05233">
    <property type="entry name" value="SDR_c"/>
    <property type="match status" value="1"/>
</dbReference>
<dbReference type="AlphaFoldDB" id="A0A2I7K9H3"/>
<evidence type="ECO:0000313" key="3">
    <source>
        <dbReference type="EMBL" id="AUQ99242.1"/>
    </source>
</evidence>
<name>A0A2I7K9H3_9RHOB</name>
<comment type="similarity">
    <text evidence="1">Belongs to the short-chain dehydrogenases/reductases (SDR) family.</text>
</comment>